<dbReference type="Proteomes" id="UP000479190">
    <property type="component" value="Unassembled WGS sequence"/>
</dbReference>
<gene>
    <name evidence="1" type="ORF">TBRA_LOCUS10066</name>
</gene>
<organism evidence="1 2">
    <name type="scientific">Trichogramma brassicae</name>
    <dbReference type="NCBI Taxonomy" id="86971"/>
    <lineage>
        <taxon>Eukaryota</taxon>
        <taxon>Metazoa</taxon>
        <taxon>Ecdysozoa</taxon>
        <taxon>Arthropoda</taxon>
        <taxon>Hexapoda</taxon>
        <taxon>Insecta</taxon>
        <taxon>Pterygota</taxon>
        <taxon>Neoptera</taxon>
        <taxon>Endopterygota</taxon>
        <taxon>Hymenoptera</taxon>
        <taxon>Apocrita</taxon>
        <taxon>Proctotrupomorpha</taxon>
        <taxon>Chalcidoidea</taxon>
        <taxon>Trichogrammatidae</taxon>
        <taxon>Trichogramma</taxon>
    </lineage>
</organism>
<proteinExistence type="predicted"/>
<accession>A0A6H5IM14</accession>
<evidence type="ECO:0000313" key="2">
    <source>
        <dbReference type="Proteomes" id="UP000479190"/>
    </source>
</evidence>
<name>A0A6H5IM14_9HYME</name>
<sequence length="149" mass="16855">MIQMLTKISTERCKSLRQCLCPPRSALVRLGVFCAIQRAPVYTCSYMRHNRFRDAPECSASIYVYIHLYTLPCRRVPQHEPPQHIHLSPEELGAIRVIESSTRVAAVSAVAQQHLAIVATTVAVLVVRKKFSFSRASNDRCYCYCGLDL</sequence>
<dbReference type="EMBL" id="CADCXV010000901">
    <property type="protein sequence ID" value="CAB0038279.1"/>
    <property type="molecule type" value="Genomic_DNA"/>
</dbReference>
<protein>
    <submittedName>
        <fullName evidence="1">Uncharacterized protein</fullName>
    </submittedName>
</protein>
<keyword evidence="2" id="KW-1185">Reference proteome</keyword>
<reference evidence="1 2" key="1">
    <citation type="submission" date="2020-02" db="EMBL/GenBank/DDBJ databases">
        <authorList>
            <person name="Ferguson B K."/>
        </authorList>
    </citation>
    <scope>NUCLEOTIDE SEQUENCE [LARGE SCALE GENOMIC DNA]</scope>
</reference>
<evidence type="ECO:0000313" key="1">
    <source>
        <dbReference type="EMBL" id="CAB0038279.1"/>
    </source>
</evidence>
<dbReference type="AlphaFoldDB" id="A0A6H5IM14"/>